<proteinExistence type="inferred from homology"/>
<evidence type="ECO:0000256" key="5">
    <source>
        <dbReference type="ARBA" id="ARBA00022723"/>
    </source>
</evidence>
<dbReference type="Gene3D" id="1.10.10.10">
    <property type="entry name" value="Winged helix-like DNA-binding domain superfamily/Winged helix DNA-binding domain"/>
    <property type="match status" value="1"/>
</dbReference>
<evidence type="ECO:0000256" key="7">
    <source>
        <dbReference type="ARBA" id="ARBA00023004"/>
    </source>
</evidence>
<keyword evidence="8" id="KW-0805">Transcription regulation</keyword>
<keyword evidence="10" id="KW-0804">Transcription</keyword>
<keyword evidence="12" id="KW-1185">Reference proteome</keyword>
<dbReference type="Pfam" id="PF01475">
    <property type="entry name" value="FUR"/>
    <property type="match status" value="1"/>
</dbReference>
<evidence type="ECO:0000256" key="9">
    <source>
        <dbReference type="ARBA" id="ARBA00023125"/>
    </source>
</evidence>
<keyword evidence="9" id="KW-0238">DNA-binding</keyword>
<comment type="caution">
    <text evidence="11">The sequence shown here is derived from an EMBL/GenBank/DDBJ whole genome shotgun (WGS) entry which is preliminary data.</text>
</comment>
<evidence type="ECO:0000256" key="1">
    <source>
        <dbReference type="ARBA" id="ARBA00004496"/>
    </source>
</evidence>
<protein>
    <submittedName>
        <fullName evidence="11">Fur family ferric uptake transcriptional regulator</fullName>
    </submittedName>
</protein>
<evidence type="ECO:0000313" key="12">
    <source>
        <dbReference type="Proteomes" id="UP001259347"/>
    </source>
</evidence>
<comment type="subcellular location">
    <subcellularLocation>
        <location evidence="1">Cytoplasm</location>
    </subcellularLocation>
</comment>
<reference evidence="11 12" key="1">
    <citation type="submission" date="2023-07" db="EMBL/GenBank/DDBJ databases">
        <title>Sorghum-associated microbial communities from plants grown in Nebraska, USA.</title>
        <authorList>
            <person name="Schachtman D."/>
        </authorList>
    </citation>
    <scope>NUCLEOTIDE SEQUENCE [LARGE SCALE GENOMIC DNA]</scope>
    <source>
        <strain evidence="11 12">2980</strain>
    </source>
</reference>
<evidence type="ECO:0000256" key="4">
    <source>
        <dbReference type="ARBA" id="ARBA00022491"/>
    </source>
</evidence>
<dbReference type="CDD" id="cd07153">
    <property type="entry name" value="Fur_like"/>
    <property type="match status" value="1"/>
</dbReference>
<name>A0ABU1S9R7_9MICO</name>
<dbReference type="InterPro" id="IPR036390">
    <property type="entry name" value="WH_DNA-bd_sf"/>
</dbReference>
<keyword evidence="3" id="KW-0963">Cytoplasm</keyword>
<dbReference type="EMBL" id="JAVDUM010000003">
    <property type="protein sequence ID" value="MDR6866352.1"/>
    <property type="molecule type" value="Genomic_DNA"/>
</dbReference>
<dbReference type="PANTHER" id="PTHR33202">
    <property type="entry name" value="ZINC UPTAKE REGULATION PROTEIN"/>
    <property type="match status" value="1"/>
</dbReference>
<keyword evidence="5" id="KW-0479">Metal-binding</keyword>
<keyword evidence="4" id="KW-0678">Repressor</keyword>
<dbReference type="Gene3D" id="3.30.1490.190">
    <property type="match status" value="1"/>
</dbReference>
<sequence length="147" mass="15757">MALTDVDLTGADRLRAAGLRVTVQRLEVMAALRSRPHASAETVFAAVRTELSGIALPTVHGILGDLTAAGIVRRVSLPDAASALYELQHVDDNHHHIQCVSCGRVEDVACAVGVAPCLHPNHDHGMRILEATVTFRALCHECERNGK</sequence>
<comment type="similarity">
    <text evidence="2">Belongs to the Fur family.</text>
</comment>
<keyword evidence="6" id="KW-0862">Zinc</keyword>
<accession>A0ABU1S9R7</accession>
<organism evidence="11 12">
    <name type="scientific">Microbacterium resistens</name>
    <dbReference type="NCBI Taxonomy" id="156977"/>
    <lineage>
        <taxon>Bacteria</taxon>
        <taxon>Bacillati</taxon>
        <taxon>Actinomycetota</taxon>
        <taxon>Actinomycetes</taxon>
        <taxon>Micrococcales</taxon>
        <taxon>Microbacteriaceae</taxon>
        <taxon>Microbacterium</taxon>
    </lineage>
</organism>
<dbReference type="InterPro" id="IPR002481">
    <property type="entry name" value="FUR"/>
</dbReference>
<dbReference type="InterPro" id="IPR043135">
    <property type="entry name" value="Fur_C"/>
</dbReference>
<gene>
    <name evidence="11" type="ORF">J2Y69_000944</name>
</gene>
<dbReference type="PANTHER" id="PTHR33202:SF18">
    <property type="entry name" value="TRANSCRIPTIONAL REGULATOR FURA"/>
    <property type="match status" value="1"/>
</dbReference>
<evidence type="ECO:0000256" key="6">
    <source>
        <dbReference type="ARBA" id="ARBA00022833"/>
    </source>
</evidence>
<evidence type="ECO:0000313" key="11">
    <source>
        <dbReference type="EMBL" id="MDR6866352.1"/>
    </source>
</evidence>
<dbReference type="InterPro" id="IPR036388">
    <property type="entry name" value="WH-like_DNA-bd_sf"/>
</dbReference>
<dbReference type="SUPFAM" id="SSF46785">
    <property type="entry name" value="Winged helix' DNA-binding domain"/>
    <property type="match status" value="1"/>
</dbReference>
<evidence type="ECO:0000256" key="3">
    <source>
        <dbReference type="ARBA" id="ARBA00022490"/>
    </source>
</evidence>
<evidence type="ECO:0000256" key="2">
    <source>
        <dbReference type="ARBA" id="ARBA00007957"/>
    </source>
</evidence>
<dbReference type="RefSeq" id="WP_310018074.1">
    <property type="nucleotide sequence ID" value="NZ_JAVDUM010000003.1"/>
</dbReference>
<keyword evidence="7" id="KW-0408">Iron</keyword>
<evidence type="ECO:0000256" key="8">
    <source>
        <dbReference type="ARBA" id="ARBA00023015"/>
    </source>
</evidence>
<evidence type="ECO:0000256" key="10">
    <source>
        <dbReference type="ARBA" id="ARBA00023163"/>
    </source>
</evidence>
<dbReference type="Proteomes" id="UP001259347">
    <property type="component" value="Unassembled WGS sequence"/>
</dbReference>